<dbReference type="EMBL" id="JACOOZ010000003">
    <property type="protein sequence ID" value="MBC5667371.1"/>
    <property type="molecule type" value="Genomic_DNA"/>
</dbReference>
<proteinExistence type="predicted"/>
<keyword evidence="2" id="KW-1185">Reference proteome</keyword>
<sequence>MSKYKLYTAHLAGTLYDGNKKYEMVIITKWKDTTEDSPKEGHKAYYFTPDNKYLSECIKDENWCKLIYEIHPENTRFRIERKVECYVEN</sequence>
<gene>
    <name evidence="1" type="ORF">H8S00_05140</name>
</gene>
<evidence type="ECO:0000313" key="2">
    <source>
        <dbReference type="Proteomes" id="UP000597877"/>
    </source>
</evidence>
<dbReference type="RefSeq" id="WP_186840152.1">
    <property type="nucleotide sequence ID" value="NZ_JACOOZ010000003.1"/>
</dbReference>
<accession>A0ABR7F1C9</accession>
<evidence type="ECO:0008006" key="3">
    <source>
        <dbReference type="Google" id="ProtNLM"/>
    </source>
</evidence>
<name>A0ABR7F1C9_9FIRM</name>
<evidence type="ECO:0000313" key="1">
    <source>
        <dbReference type="EMBL" id="MBC5667371.1"/>
    </source>
</evidence>
<comment type="caution">
    <text evidence="1">The sequence shown here is derived from an EMBL/GenBank/DDBJ whole genome shotgun (WGS) entry which is preliminary data.</text>
</comment>
<reference evidence="1 2" key="1">
    <citation type="submission" date="2020-08" db="EMBL/GenBank/DDBJ databases">
        <title>Genome public.</title>
        <authorList>
            <person name="Liu C."/>
            <person name="Sun Q."/>
        </authorList>
    </citation>
    <scope>NUCLEOTIDE SEQUENCE [LARGE SCALE GENOMIC DNA]</scope>
    <source>
        <strain evidence="1 2">BX4</strain>
    </source>
</reference>
<protein>
    <recommendedName>
        <fullName evidence="3">DUF1653 domain-containing protein</fullName>
    </recommendedName>
</protein>
<organism evidence="1 2">
    <name type="scientific">Eubacterium segne</name>
    <dbReference type="NCBI Taxonomy" id="2763045"/>
    <lineage>
        <taxon>Bacteria</taxon>
        <taxon>Bacillati</taxon>
        <taxon>Bacillota</taxon>
        <taxon>Clostridia</taxon>
        <taxon>Eubacteriales</taxon>
        <taxon>Eubacteriaceae</taxon>
        <taxon>Eubacterium</taxon>
    </lineage>
</organism>
<dbReference type="Proteomes" id="UP000597877">
    <property type="component" value="Unassembled WGS sequence"/>
</dbReference>